<sequence length="373" mass="41427">MRRLLIPALAGALVLSACSEPEPEVTEADVAAIEASLVNGSTLAWELTQAETRVASMCMQDEGFTVHDTSRLHGNMIPNRFEGFDAPYARIPTVAQAEKFGFGTWVQATDTDAALAMREDVDYLAFTADDMGWLLEAEAEDDSYEEWQAMGEEYHEEWTAAFVGAERAAYDAAMSEAFEEADSDAEYEDIDVGEQPPFGGCELETIEIVYGEPVHHEVEGDEYWSKPDTESPLTWIGDGELYAELSADYAEQEEDFLVCVGERGHGEWEFDDFGWLPTRSYLDQLYGGGVGGMENVPPLTDEAEDAEDPVAYEFAMALDFAQCAEEAGLREGTDEAWARMSVAKVIDREAEVYAWEQRIEEYLANAQEYLAGK</sequence>
<name>A0ABS3U5P2_9ACTN</name>
<keyword evidence="3" id="KW-1185">Reference proteome</keyword>
<feature type="signal peptide" evidence="1">
    <location>
        <begin position="1"/>
        <end position="19"/>
    </location>
</feature>
<accession>A0ABS3U5P2</accession>
<reference evidence="2 3" key="1">
    <citation type="submission" date="2021-03" db="EMBL/GenBank/DDBJ databases">
        <title>Glycomyces sp. nov., a novel actinomycete isolated from soil.</title>
        <authorList>
            <person name="Yang X."/>
            <person name="Xu X."/>
        </authorList>
    </citation>
    <scope>NUCLEOTIDE SEQUENCE [LARGE SCALE GENOMIC DNA]</scope>
    <source>
        <strain evidence="2 3">NEAU-S30</strain>
    </source>
</reference>
<dbReference type="Proteomes" id="UP000681341">
    <property type="component" value="Unassembled WGS sequence"/>
</dbReference>
<dbReference type="EMBL" id="JAGFNP010000007">
    <property type="protein sequence ID" value="MBO3734091.1"/>
    <property type="molecule type" value="Genomic_DNA"/>
</dbReference>
<organism evidence="2 3">
    <name type="scientific">Glycomyces niveus</name>
    <dbReference type="NCBI Taxonomy" id="2820287"/>
    <lineage>
        <taxon>Bacteria</taxon>
        <taxon>Bacillati</taxon>
        <taxon>Actinomycetota</taxon>
        <taxon>Actinomycetes</taxon>
        <taxon>Glycomycetales</taxon>
        <taxon>Glycomycetaceae</taxon>
        <taxon>Glycomyces</taxon>
    </lineage>
</organism>
<evidence type="ECO:0000256" key="1">
    <source>
        <dbReference type="SAM" id="SignalP"/>
    </source>
</evidence>
<dbReference type="RefSeq" id="WP_208497119.1">
    <property type="nucleotide sequence ID" value="NZ_JAGFNP010000007.1"/>
</dbReference>
<gene>
    <name evidence="2" type="ORF">J5V16_14785</name>
</gene>
<evidence type="ECO:0000313" key="3">
    <source>
        <dbReference type="Proteomes" id="UP000681341"/>
    </source>
</evidence>
<keyword evidence="1" id="KW-0732">Signal</keyword>
<evidence type="ECO:0000313" key="2">
    <source>
        <dbReference type="EMBL" id="MBO3734091.1"/>
    </source>
</evidence>
<proteinExistence type="predicted"/>
<dbReference type="PROSITE" id="PS51257">
    <property type="entry name" value="PROKAR_LIPOPROTEIN"/>
    <property type="match status" value="1"/>
</dbReference>
<feature type="chain" id="PRO_5047093836" evidence="1">
    <location>
        <begin position="20"/>
        <end position="373"/>
    </location>
</feature>
<protein>
    <submittedName>
        <fullName evidence="2">Uncharacterized protein</fullName>
    </submittedName>
</protein>
<comment type="caution">
    <text evidence="2">The sequence shown here is derived from an EMBL/GenBank/DDBJ whole genome shotgun (WGS) entry which is preliminary data.</text>
</comment>